<keyword evidence="1" id="KW-0812">Transmembrane</keyword>
<evidence type="ECO:0000313" key="2">
    <source>
        <dbReference type="EMBL" id="SIM29321.1"/>
    </source>
</evidence>
<evidence type="ECO:0000313" key="3">
    <source>
        <dbReference type="EMBL" id="SJK83925.1"/>
    </source>
</evidence>
<accession>A0A1N5RZR5</accession>
<dbReference type="KEGG" id="cdiv:CPM_0021"/>
<protein>
    <submittedName>
        <fullName evidence="2">Multipass membrane protein</fullName>
    </submittedName>
</protein>
<keyword evidence="4" id="KW-1185">Reference proteome</keyword>
<organism evidence="2 5">
    <name type="scientific">Cuniculiplasma divulgatum</name>
    <dbReference type="NCBI Taxonomy" id="1673428"/>
    <lineage>
        <taxon>Archaea</taxon>
        <taxon>Methanobacteriati</taxon>
        <taxon>Thermoplasmatota</taxon>
        <taxon>Thermoplasmata</taxon>
        <taxon>Thermoplasmatales</taxon>
        <taxon>Cuniculiplasmataceae</taxon>
        <taxon>Cuniculiplasma</taxon>
    </lineage>
</organism>
<dbReference type="EMBL" id="LT671858">
    <property type="protein sequence ID" value="SIM29321.1"/>
    <property type="molecule type" value="Genomic_DNA"/>
</dbReference>
<dbReference type="AlphaFoldDB" id="A0A1N5RZR5"/>
<gene>
    <name evidence="3" type="ORF">CPM_0021</name>
    <name evidence="2" type="ORF">CSP5_0021</name>
</gene>
<dbReference type="Proteomes" id="UP000195607">
    <property type="component" value="Chromosome I"/>
</dbReference>
<feature type="transmembrane region" description="Helical" evidence="1">
    <location>
        <begin position="317"/>
        <end position="335"/>
    </location>
</feature>
<evidence type="ECO:0000256" key="1">
    <source>
        <dbReference type="SAM" id="Phobius"/>
    </source>
</evidence>
<reference evidence="4" key="2">
    <citation type="submission" date="2016-06" db="EMBL/GenBank/DDBJ databases">
        <authorList>
            <person name="Toshchakov V.S."/>
        </authorList>
    </citation>
    <scope>NUCLEOTIDE SEQUENCE [LARGE SCALE GENOMIC DNA]</scope>
    <source>
        <strain>PM4 (JCM 30641</strain>
        <strain evidence="4">\VKM B-2940)</strain>
    </source>
</reference>
<evidence type="ECO:0000313" key="4">
    <source>
        <dbReference type="Proteomes" id="UP000187822"/>
    </source>
</evidence>
<dbReference type="EMBL" id="LT719092">
    <property type="protein sequence ID" value="SJK83925.1"/>
    <property type="molecule type" value="Genomic_DNA"/>
</dbReference>
<dbReference type="Proteomes" id="UP000187822">
    <property type="component" value="Chromosome I"/>
</dbReference>
<reference evidence="3" key="3">
    <citation type="submission" date="2016-06" db="EMBL/GenBank/DDBJ databases">
        <authorList>
            <person name="Olsen C.W."/>
            <person name="Carey S."/>
            <person name="Hinshaw L."/>
            <person name="Karasin A.I."/>
        </authorList>
    </citation>
    <scope>NUCLEOTIDE SEQUENCE [LARGE SCALE GENOMIC DNA]</scope>
    <source>
        <strain evidence="3">PM4</strain>
    </source>
</reference>
<proteinExistence type="predicted"/>
<reference evidence="2 5" key="1">
    <citation type="submission" date="2016-04" db="EMBL/GenBank/DDBJ databases">
        <authorList>
            <person name="Evans L.H."/>
            <person name="Alamgir A."/>
            <person name="Owens N."/>
            <person name="Weber N.D."/>
            <person name="Virtaneva K."/>
            <person name="Barbian K."/>
            <person name="Babar A."/>
            <person name="Rosenke K."/>
        </authorList>
    </citation>
    <scope>NUCLEOTIDE SEQUENCE [LARGE SCALE GENOMIC DNA]</scope>
    <source>
        <strain evidence="2">S5</strain>
        <strain evidence="5">S5(T) (JCM 30642 \VKM B-2941)</strain>
    </source>
</reference>
<sequence>MKYIGLIATVLLAILLIFMSGNNFSSVNTHNFNMLSHEGKFAHSSVNTSNENKIIKSNITLTSNLTGANITIEPGVVVTSDGWNIFANGSFCNYGVIITGMTPMDSYPLSYGGSGAGAQSQSENAGISSGFSTLAPGGKGSSSNTVPGGNGATPYLKINSTTENLFSYWYRNNFSNFLSGAGAQSLNGLPYSAGAYGIAICAHSIYVGRIIASGANGSGTGSGTGLIGGGGGGVIFLSYFDNISLENKCNVSGGQGVYSLNGESSSGNGGNGQIVCYDRTTGEIRDHVPHGSAISIPNRPTKIYDGTNPPGLNVNDIYGGITAIAALALLPVYYWKKKD</sequence>
<name>A0A1N5RZR5_9ARCH</name>
<evidence type="ECO:0000313" key="5">
    <source>
        <dbReference type="Proteomes" id="UP000195607"/>
    </source>
</evidence>
<keyword evidence="1" id="KW-1133">Transmembrane helix</keyword>
<keyword evidence="1" id="KW-0472">Membrane</keyword>